<dbReference type="EMBL" id="LZLS01000207">
    <property type="protein sequence ID" value="OBK21255.1"/>
    <property type="molecule type" value="Genomic_DNA"/>
</dbReference>
<feature type="domain" description="Protein kinase" evidence="10">
    <location>
        <begin position="12"/>
        <end position="277"/>
    </location>
</feature>
<keyword evidence="2" id="KW-0723">Serine/threonine-protein kinase</keyword>
<evidence type="ECO:0000256" key="7">
    <source>
        <dbReference type="ARBA" id="ARBA00047899"/>
    </source>
</evidence>
<dbReference type="GO" id="GO:0004674">
    <property type="term" value="F:protein serine/threonine kinase activity"/>
    <property type="evidence" value="ECO:0007669"/>
    <property type="project" value="UniProtKB-KW"/>
</dbReference>
<dbReference type="PROSITE" id="PS00108">
    <property type="entry name" value="PROTEIN_KINASE_ST"/>
    <property type="match status" value="1"/>
</dbReference>
<dbReference type="RefSeq" id="WP_065146572.1">
    <property type="nucleotide sequence ID" value="NZ_LZLS01000207.1"/>
</dbReference>
<dbReference type="GO" id="GO:0080090">
    <property type="term" value="P:regulation of primary metabolic process"/>
    <property type="evidence" value="ECO:0007669"/>
    <property type="project" value="UniProtKB-ARBA"/>
</dbReference>
<dbReference type="GO" id="GO:0005524">
    <property type="term" value="F:ATP binding"/>
    <property type="evidence" value="ECO:0007669"/>
    <property type="project" value="UniProtKB-KW"/>
</dbReference>
<evidence type="ECO:0000256" key="6">
    <source>
        <dbReference type="ARBA" id="ARBA00022840"/>
    </source>
</evidence>
<evidence type="ECO:0000256" key="5">
    <source>
        <dbReference type="ARBA" id="ARBA00022777"/>
    </source>
</evidence>
<dbReference type="PROSITE" id="PS50011">
    <property type="entry name" value="PROTEIN_KINASE_DOM"/>
    <property type="match status" value="1"/>
</dbReference>
<gene>
    <name evidence="11" type="ORF">A5634_10625</name>
</gene>
<dbReference type="EC" id="2.7.11.1" evidence="1"/>
<keyword evidence="9" id="KW-0812">Transmembrane</keyword>
<dbReference type="SUPFAM" id="SSF56112">
    <property type="entry name" value="Protein kinase-like (PK-like)"/>
    <property type="match status" value="1"/>
</dbReference>
<keyword evidence="4" id="KW-0547">Nucleotide-binding</keyword>
<keyword evidence="9" id="KW-0472">Membrane</keyword>
<feature type="transmembrane region" description="Helical" evidence="9">
    <location>
        <begin position="323"/>
        <end position="344"/>
    </location>
</feature>
<dbReference type="AlphaFoldDB" id="A0A1A3NIU5"/>
<comment type="catalytic activity">
    <reaction evidence="7">
        <text>L-threonyl-[protein] + ATP = O-phospho-L-threonyl-[protein] + ADP + H(+)</text>
        <dbReference type="Rhea" id="RHEA:46608"/>
        <dbReference type="Rhea" id="RHEA-COMP:11060"/>
        <dbReference type="Rhea" id="RHEA-COMP:11605"/>
        <dbReference type="ChEBI" id="CHEBI:15378"/>
        <dbReference type="ChEBI" id="CHEBI:30013"/>
        <dbReference type="ChEBI" id="CHEBI:30616"/>
        <dbReference type="ChEBI" id="CHEBI:61977"/>
        <dbReference type="ChEBI" id="CHEBI:456216"/>
        <dbReference type="EC" id="2.7.11.1"/>
    </reaction>
</comment>
<evidence type="ECO:0000256" key="9">
    <source>
        <dbReference type="SAM" id="Phobius"/>
    </source>
</evidence>
<dbReference type="OrthoDB" id="9762169at2"/>
<dbReference type="InterPro" id="IPR000719">
    <property type="entry name" value="Prot_kinase_dom"/>
</dbReference>
<evidence type="ECO:0000256" key="1">
    <source>
        <dbReference type="ARBA" id="ARBA00012513"/>
    </source>
</evidence>
<name>A0A1A3NIU5_MYCAS</name>
<evidence type="ECO:0000256" key="8">
    <source>
        <dbReference type="ARBA" id="ARBA00048679"/>
    </source>
</evidence>
<comment type="catalytic activity">
    <reaction evidence="8">
        <text>L-seryl-[protein] + ATP = O-phospho-L-seryl-[protein] + ADP + H(+)</text>
        <dbReference type="Rhea" id="RHEA:17989"/>
        <dbReference type="Rhea" id="RHEA-COMP:9863"/>
        <dbReference type="Rhea" id="RHEA-COMP:11604"/>
        <dbReference type="ChEBI" id="CHEBI:15378"/>
        <dbReference type="ChEBI" id="CHEBI:29999"/>
        <dbReference type="ChEBI" id="CHEBI:30616"/>
        <dbReference type="ChEBI" id="CHEBI:83421"/>
        <dbReference type="ChEBI" id="CHEBI:456216"/>
        <dbReference type="EC" id="2.7.11.1"/>
    </reaction>
</comment>
<dbReference type="Proteomes" id="UP000093928">
    <property type="component" value="Unassembled WGS sequence"/>
</dbReference>
<evidence type="ECO:0000259" key="10">
    <source>
        <dbReference type="PROSITE" id="PS50011"/>
    </source>
</evidence>
<sequence length="481" mass="51762">MPLANGAVFAGYTIQRQLGSGGMGEVYLTQHPRLPRLEALKILPSSLTEDVDFRQRFNREADLAATLWHPNIVGLHDRGEFDGQLWITMDYVEGTDAACALQDSDGLPPAQVLEIVTAVADALDYAHHGNLLHRDVKPANILLTRSDSDQRRILLADFGIARKTDDISGLTATNATIGSIAYAAPEQLMGQALDGRSDQYALAATAFHMLAGTAPFQHSNAAVVIGKHLTAPPPLLSERRPALAGLDWVLAKAMSKNPAQRYPRCSDFARALGDALTGVSAHSAAATAPWPPVGPVTHAAIGWPSGPPIPYHRMPSPTRKRKWPAIVVPLVLVLLFMGAVGFAATQVLRPYPVAASTPRWQPYVDYAKQFTIWLTSLSAHSSASDVQRIIDGSTGEFHDDFANRSSDFRQVVEQAQVTTEGTVDAAALESISGATAQVLVAASSKVTNSGGTNDKPRAWRLTLRVERLGDAYKVSKVEFVS</sequence>
<evidence type="ECO:0000313" key="11">
    <source>
        <dbReference type="EMBL" id="OBK21255.1"/>
    </source>
</evidence>
<dbReference type="Gene3D" id="1.10.510.10">
    <property type="entry name" value="Transferase(Phosphotransferase) domain 1"/>
    <property type="match status" value="1"/>
</dbReference>
<keyword evidence="6" id="KW-0067">ATP-binding</keyword>
<dbReference type="SMART" id="SM00220">
    <property type="entry name" value="S_TKc"/>
    <property type="match status" value="1"/>
</dbReference>
<proteinExistence type="predicted"/>
<dbReference type="PANTHER" id="PTHR43289">
    <property type="entry name" value="MITOGEN-ACTIVATED PROTEIN KINASE KINASE KINASE 20-RELATED"/>
    <property type="match status" value="1"/>
</dbReference>
<dbReference type="InterPro" id="IPR008271">
    <property type="entry name" value="Ser/Thr_kinase_AS"/>
</dbReference>
<protein>
    <recommendedName>
        <fullName evidence="1">non-specific serine/threonine protein kinase</fullName>
        <ecNumber evidence="1">2.7.11.1</ecNumber>
    </recommendedName>
</protein>
<reference evidence="11 12" key="1">
    <citation type="submission" date="2016-06" db="EMBL/GenBank/DDBJ databases">
        <authorList>
            <person name="Kjaerup R.B."/>
            <person name="Dalgaard T.S."/>
            <person name="Juul-Madsen H.R."/>
        </authorList>
    </citation>
    <scope>NUCLEOTIDE SEQUENCE [LARGE SCALE GENOMIC DNA]</scope>
    <source>
        <strain evidence="11 12">1165133.8</strain>
    </source>
</reference>
<comment type="caution">
    <text evidence="11">The sequence shown here is derived from an EMBL/GenBank/DDBJ whole genome shotgun (WGS) entry which is preliminary data.</text>
</comment>
<dbReference type="Pfam" id="PF00069">
    <property type="entry name" value="Pkinase"/>
    <property type="match status" value="1"/>
</dbReference>
<dbReference type="FunFam" id="3.30.200.20:FF:000035">
    <property type="entry name" value="Serine/threonine protein kinase Stk1"/>
    <property type="match status" value="1"/>
</dbReference>
<evidence type="ECO:0000256" key="3">
    <source>
        <dbReference type="ARBA" id="ARBA00022679"/>
    </source>
</evidence>
<dbReference type="Gene3D" id="3.30.200.20">
    <property type="entry name" value="Phosphorylase Kinase, domain 1"/>
    <property type="match status" value="1"/>
</dbReference>
<dbReference type="PANTHER" id="PTHR43289:SF6">
    <property type="entry name" value="SERINE_THREONINE-PROTEIN KINASE NEKL-3"/>
    <property type="match status" value="1"/>
</dbReference>
<evidence type="ECO:0000256" key="2">
    <source>
        <dbReference type="ARBA" id="ARBA00022527"/>
    </source>
</evidence>
<evidence type="ECO:0000256" key="4">
    <source>
        <dbReference type="ARBA" id="ARBA00022741"/>
    </source>
</evidence>
<organism evidence="11 12">
    <name type="scientific">Mycobacterium asiaticum</name>
    <dbReference type="NCBI Taxonomy" id="1790"/>
    <lineage>
        <taxon>Bacteria</taxon>
        <taxon>Bacillati</taxon>
        <taxon>Actinomycetota</taxon>
        <taxon>Actinomycetes</taxon>
        <taxon>Mycobacteriales</taxon>
        <taxon>Mycobacteriaceae</taxon>
        <taxon>Mycobacterium</taxon>
    </lineage>
</organism>
<accession>A0A1A3NIU5</accession>
<keyword evidence="3" id="KW-0808">Transferase</keyword>
<keyword evidence="9" id="KW-1133">Transmembrane helix</keyword>
<dbReference type="InterPro" id="IPR011009">
    <property type="entry name" value="Kinase-like_dom_sf"/>
</dbReference>
<dbReference type="CDD" id="cd14014">
    <property type="entry name" value="STKc_PknB_like"/>
    <property type="match status" value="1"/>
</dbReference>
<keyword evidence="5 11" id="KW-0418">Kinase</keyword>
<evidence type="ECO:0000313" key="12">
    <source>
        <dbReference type="Proteomes" id="UP000093928"/>
    </source>
</evidence>